<dbReference type="STRING" id="1122938.SAMN05660772_00073"/>
<comment type="cofactor">
    <cofactor evidence="1">
        <name>[4Fe-4S] cluster</name>
        <dbReference type="ChEBI" id="CHEBI:49883"/>
    </cofactor>
</comment>
<dbReference type="Pfam" id="PF13353">
    <property type="entry name" value="Fer4_12"/>
    <property type="match status" value="1"/>
</dbReference>
<gene>
    <name evidence="10" type="ORF">SAMN05660772_00073</name>
</gene>
<comment type="similarity">
    <text evidence="2">Belongs to the organic radical-activating enzymes family.</text>
</comment>
<organism evidence="10 11">
    <name type="scientific">Pasteurella testudinis DSM 23072</name>
    <dbReference type="NCBI Taxonomy" id="1122938"/>
    <lineage>
        <taxon>Bacteria</taxon>
        <taxon>Pseudomonadati</taxon>
        <taxon>Pseudomonadota</taxon>
        <taxon>Gammaproteobacteria</taxon>
        <taxon>Pasteurellales</taxon>
        <taxon>Pasteurellaceae</taxon>
        <taxon>Pasteurella</taxon>
    </lineage>
</organism>
<keyword evidence="5" id="KW-0479">Metal-binding</keyword>
<dbReference type="AlphaFoldDB" id="A0A1W1UAT5"/>
<reference evidence="11" key="1">
    <citation type="submission" date="2017-04" db="EMBL/GenBank/DDBJ databases">
        <authorList>
            <person name="Varghese N."/>
            <person name="Submissions S."/>
        </authorList>
    </citation>
    <scope>NUCLEOTIDE SEQUENCE [LARGE SCALE GENOMIC DNA]</scope>
    <source>
        <strain evidence="11">DSM 23072</strain>
    </source>
</reference>
<dbReference type="GO" id="GO:0016491">
    <property type="term" value="F:oxidoreductase activity"/>
    <property type="evidence" value="ECO:0007669"/>
    <property type="project" value="UniProtKB-KW"/>
</dbReference>
<proteinExistence type="inferred from homology"/>
<dbReference type="Proteomes" id="UP000192408">
    <property type="component" value="Unassembled WGS sequence"/>
</dbReference>
<dbReference type="PANTHER" id="PTHR30352">
    <property type="entry name" value="PYRUVATE FORMATE-LYASE-ACTIVATING ENZYME"/>
    <property type="match status" value="1"/>
</dbReference>
<dbReference type="PROSITE" id="PS51918">
    <property type="entry name" value="RADICAL_SAM"/>
    <property type="match status" value="1"/>
</dbReference>
<keyword evidence="7" id="KW-0408">Iron</keyword>
<dbReference type="PANTHER" id="PTHR30352:SF13">
    <property type="entry name" value="GLYCYL-RADICAL ENZYME ACTIVATING ENZYME YJJW-RELATED"/>
    <property type="match status" value="1"/>
</dbReference>
<dbReference type="GO" id="GO:0016829">
    <property type="term" value="F:lyase activity"/>
    <property type="evidence" value="ECO:0007669"/>
    <property type="project" value="UniProtKB-KW"/>
</dbReference>
<keyword evidence="4" id="KW-0949">S-adenosyl-L-methionine</keyword>
<evidence type="ECO:0000256" key="8">
    <source>
        <dbReference type="ARBA" id="ARBA00023014"/>
    </source>
</evidence>
<dbReference type="InterPro" id="IPR007197">
    <property type="entry name" value="rSAM"/>
</dbReference>
<keyword evidence="11" id="KW-1185">Reference proteome</keyword>
<evidence type="ECO:0000313" key="11">
    <source>
        <dbReference type="Proteomes" id="UP000192408"/>
    </source>
</evidence>
<evidence type="ECO:0000256" key="3">
    <source>
        <dbReference type="ARBA" id="ARBA00022485"/>
    </source>
</evidence>
<evidence type="ECO:0000256" key="5">
    <source>
        <dbReference type="ARBA" id="ARBA00022723"/>
    </source>
</evidence>
<keyword evidence="10" id="KW-0456">Lyase</keyword>
<dbReference type="GO" id="GO:0051539">
    <property type="term" value="F:4 iron, 4 sulfur cluster binding"/>
    <property type="evidence" value="ECO:0007669"/>
    <property type="project" value="UniProtKB-KW"/>
</dbReference>
<evidence type="ECO:0000256" key="7">
    <source>
        <dbReference type="ARBA" id="ARBA00023004"/>
    </source>
</evidence>
<dbReference type="CDD" id="cd01335">
    <property type="entry name" value="Radical_SAM"/>
    <property type="match status" value="1"/>
</dbReference>
<dbReference type="SFLD" id="SFLDS00029">
    <property type="entry name" value="Radical_SAM"/>
    <property type="match status" value="1"/>
</dbReference>
<keyword evidence="6" id="KW-0560">Oxidoreductase</keyword>
<dbReference type="PROSITE" id="PS01087">
    <property type="entry name" value="RADICAL_ACTIVATING"/>
    <property type="match status" value="1"/>
</dbReference>
<evidence type="ECO:0000256" key="1">
    <source>
        <dbReference type="ARBA" id="ARBA00001966"/>
    </source>
</evidence>
<dbReference type="InterPro" id="IPR013785">
    <property type="entry name" value="Aldolase_TIM"/>
</dbReference>
<sequence>MPLDDTKCGLPTALYDITLPLHRIIPFSNVEGAGNRISLFLQGCKLNCLYCHNPETIARYTPDSKPVSLAYLYQQVQASMPFIRGVTVSGGEPTIHHRKLVPLFHALRQLGLTCYLDSSGFFEFEAMQELIQVTDKFLFDLKGSGLGLQTLCFDRRNQSGKVPDRLIEAQRIKHVNLERNLENLRRLLPLGKIEEVRLVLINGFFDPYQLVDKVAPLLAPHPEVLFKLIRVHAKGTRDPQGIGALVPEVADVDKLANYAESQGIKNRLTIY</sequence>
<name>A0A1W1UAT5_9PAST</name>
<keyword evidence="8" id="KW-0411">Iron-sulfur</keyword>
<dbReference type="Gene3D" id="3.20.20.70">
    <property type="entry name" value="Aldolase class I"/>
    <property type="match status" value="1"/>
</dbReference>
<dbReference type="GO" id="GO:0046872">
    <property type="term" value="F:metal ion binding"/>
    <property type="evidence" value="ECO:0007669"/>
    <property type="project" value="UniProtKB-KW"/>
</dbReference>
<protein>
    <submittedName>
        <fullName evidence="10">Pyruvate-formate lyase-activating enzyme</fullName>
    </submittedName>
</protein>
<evidence type="ECO:0000256" key="2">
    <source>
        <dbReference type="ARBA" id="ARBA00009777"/>
    </source>
</evidence>
<keyword evidence="3" id="KW-0004">4Fe-4S</keyword>
<accession>A0A1W1UAT5</accession>
<evidence type="ECO:0000259" key="9">
    <source>
        <dbReference type="PROSITE" id="PS51918"/>
    </source>
</evidence>
<feature type="domain" description="Radical SAM core" evidence="9">
    <location>
        <begin position="30"/>
        <end position="265"/>
    </location>
</feature>
<keyword evidence="10" id="KW-0670">Pyruvate</keyword>
<dbReference type="SUPFAM" id="SSF102114">
    <property type="entry name" value="Radical SAM enzymes"/>
    <property type="match status" value="1"/>
</dbReference>
<evidence type="ECO:0000256" key="6">
    <source>
        <dbReference type="ARBA" id="ARBA00023002"/>
    </source>
</evidence>
<dbReference type="InterPro" id="IPR034457">
    <property type="entry name" value="Organic_radical-activating"/>
</dbReference>
<evidence type="ECO:0000256" key="4">
    <source>
        <dbReference type="ARBA" id="ARBA00022691"/>
    </source>
</evidence>
<dbReference type="InterPro" id="IPR001989">
    <property type="entry name" value="Radical_activat_CS"/>
</dbReference>
<dbReference type="EMBL" id="FWWV01000001">
    <property type="protein sequence ID" value="SMB78206.1"/>
    <property type="molecule type" value="Genomic_DNA"/>
</dbReference>
<dbReference type="RefSeq" id="WP_084255197.1">
    <property type="nucleotide sequence ID" value="NZ_FWWV01000001.1"/>
</dbReference>
<dbReference type="InterPro" id="IPR058240">
    <property type="entry name" value="rSAM_sf"/>
</dbReference>
<evidence type="ECO:0000313" key="10">
    <source>
        <dbReference type="EMBL" id="SMB78206.1"/>
    </source>
</evidence>